<keyword evidence="8" id="KW-1185">Reference proteome</keyword>
<accession>A0A6P5T1W8</accession>
<dbReference type="Gramene" id="Pav_sc0000058.1_g230.1.mk:mrna">
    <property type="protein sequence ID" value="Pav_sc0000058.1_g230.1.mk:mrna"/>
    <property type="gene ID" value="Pav_sc0000058.1_g230.1.mk"/>
</dbReference>
<dbReference type="Pfam" id="PF00314">
    <property type="entry name" value="Thaumatin"/>
    <property type="match status" value="1"/>
</dbReference>
<dbReference type="CDD" id="cd09218">
    <property type="entry name" value="TLP-PA"/>
    <property type="match status" value="1"/>
</dbReference>
<dbReference type="InterPro" id="IPR037176">
    <property type="entry name" value="Osmotin/thaumatin-like_sf"/>
</dbReference>
<comment type="similarity">
    <text evidence="2">Belongs to the thaumatin family.</text>
</comment>
<protein>
    <submittedName>
        <fullName evidence="9">Glucan endo-1,3-beta-glucosidase-like</fullName>
    </submittedName>
</protein>
<dbReference type="PRINTS" id="PR00347">
    <property type="entry name" value="THAUMATIN"/>
</dbReference>
<dbReference type="SMART" id="SM00205">
    <property type="entry name" value="THN"/>
    <property type="match status" value="1"/>
</dbReference>
<feature type="disulfide bond" evidence="6">
    <location>
        <begin position="183"/>
        <end position="192"/>
    </location>
</feature>
<keyword evidence="3" id="KW-0964">Secreted</keyword>
<sequence>MMKTLVVVLSFSLTILSFGGAHAATISFKNNCPYTVWPATLTSDGKPQLSTTGFELASQASFQLDTPVPWNGRFWGRTGCSTDASGKFVCTTADCDSGQVTCNGKGGIPPATLAEFNIPAGGGQDFYDVSLVDGFNLRMSVTPQGGTGDCRTGSCPADVNGVCPSELQKKGPDGSVVACLSACVAFGDPQYCCTPPNETKEKCPPTNYSQIFHNACPDAYSYAYDDNKGLFTCFGGPNYAITFCP</sequence>
<feature type="disulfide bond" evidence="6">
    <location>
        <begin position="95"/>
        <end position="102"/>
    </location>
</feature>
<dbReference type="Gene3D" id="2.60.110.10">
    <property type="entry name" value="Thaumatin"/>
    <property type="match status" value="1"/>
</dbReference>
<dbReference type="AlphaFoldDB" id="A0A6P5T1W8"/>
<dbReference type="Proteomes" id="UP000515124">
    <property type="component" value="Unplaced"/>
</dbReference>
<feature type="signal peptide" evidence="7">
    <location>
        <begin position="1"/>
        <end position="23"/>
    </location>
</feature>
<dbReference type="PIRSF" id="PIRSF002703">
    <property type="entry name" value="Thaumatin"/>
    <property type="match status" value="1"/>
</dbReference>
<feature type="disulfide bond" evidence="6">
    <location>
        <begin position="163"/>
        <end position="179"/>
    </location>
</feature>
<name>A0A6P5T1W8_PRUAV</name>
<dbReference type="GO" id="GO:0006952">
    <property type="term" value="P:defense response"/>
    <property type="evidence" value="ECO:0007669"/>
    <property type="project" value="UniProtKB-ARBA"/>
</dbReference>
<evidence type="ECO:0000256" key="1">
    <source>
        <dbReference type="ARBA" id="ARBA00004613"/>
    </source>
</evidence>
<evidence type="ECO:0000313" key="8">
    <source>
        <dbReference type="Proteomes" id="UP000515124"/>
    </source>
</evidence>
<dbReference type="GeneID" id="110762036"/>
<feature type="disulfide bond" evidence="6">
    <location>
        <begin position="155"/>
        <end position="216"/>
    </location>
</feature>
<dbReference type="GO" id="GO:0005576">
    <property type="term" value="C:extracellular region"/>
    <property type="evidence" value="ECO:0007669"/>
    <property type="project" value="UniProtKB-SubCell"/>
</dbReference>
<dbReference type="PROSITE" id="PS00316">
    <property type="entry name" value="THAUMATIN_1"/>
    <property type="match status" value="1"/>
</dbReference>
<evidence type="ECO:0000256" key="2">
    <source>
        <dbReference type="ARBA" id="ARBA00010607"/>
    </source>
</evidence>
<evidence type="ECO:0000313" key="9">
    <source>
        <dbReference type="RefSeq" id="XP_021820323.1"/>
    </source>
</evidence>
<dbReference type="KEGG" id="pavi:110762036"/>
<reference evidence="9" key="1">
    <citation type="submission" date="2025-08" db="UniProtKB">
        <authorList>
            <consortium name="RefSeq"/>
        </authorList>
    </citation>
    <scope>IDENTIFICATION</scope>
</reference>
<evidence type="ECO:0000256" key="5">
    <source>
        <dbReference type="ARBA" id="ARBA00023157"/>
    </source>
</evidence>
<comment type="subcellular location">
    <subcellularLocation>
        <location evidence="1">Secreted</location>
    </subcellularLocation>
</comment>
<evidence type="ECO:0000256" key="6">
    <source>
        <dbReference type="PIRSR" id="PIRSR002703-1"/>
    </source>
</evidence>
<dbReference type="InterPro" id="IPR001938">
    <property type="entry name" value="Thaumatin"/>
</dbReference>
<evidence type="ECO:0000256" key="4">
    <source>
        <dbReference type="ARBA" id="ARBA00022729"/>
    </source>
</evidence>
<gene>
    <name evidence="9" type="primary">LOC110762036</name>
</gene>
<feature type="disulfide bond" evidence="6">
    <location>
        <begin position="80"/>
        <end position="90"/>
    </location>
</feature>
<dbReference type="RefSeq" id="XP_021820323.1">
    <property type="nucleotide sequence ID" value="XM_021964631.1"/>
</dbReference>
<keyword evidence="4 7" id="KW-0732">Signal</keyword>
<dbReference type="InterPro" id="IPR017949">
    <property type="entry name" value="Thaumatin_CS"/>
</dbReference>
<dbReference type="PROSITE" id="PS51367">
    <property type="entry name" value="THAUMATIN_2"/>
    <property type="match status" value="1"/>
</dbReference>
<evidence type="ECO:0000256" key="3">
    <source>
        <dbReference type="ARBA" id="ARBA00022525"/>
    </source>
</evidence>
<dbReference type="PANTHER" id="PTHR31048">
    <property type="entry name" value="OS03G0233200 PROTEIN"/>
    <property type="match status" value="1"/>
</dbReference>
<feature type="disulfide bond" evidence="6">
    <location>
        <begin position="32"/>
        <end position="244"/>
    </location>
</feature>
<keyword evidence="5 6" id="KW-1015">Disulfide bond</keyword>
<feature type="disulfide bond" evidence="6">
    <location>
        <begin position="193"/>
        <end position="203"/>
    </location>
</feature>
<evidence type="ECO:0000256" key="7">
    <source>
        <dbReference type="SAM" id="SignalP"/>
    </source>
</evidence>
<dbReference type="SUPFAM" id="SSF49870">
    <property type="entry name" value="Osmotin, thaumatin-like protein"/>
    <property type="match status" value="1"/>
</dbReference>
<organism evidence="8 9">
    <name type="scientific">Prunus avium</name>
    <name type="common">Cherry</name>
    <name type="synonym">Cerasus avium</name>
    <dbReference type="NCBI Taxonomy" id="42229"/>
    <lineage>
        <taxon>Eukaryota</taxon>
        <taxon>Viridiplantae</taxon>
        <taxon>Streptophyta</taxon>
        <taxon>Embryophyta</taxon>
        <taxon>Tracheophyta</taxon>
        <taxon>Spermatophyta</taxon>
        <taxon>Magnoliopsida</taxon>
        <taxon>eudicotyledons</taxon>
        <taxon>Gunneridae</taxon>
        <taxon>Pentapetalae</taxon>
        <taxon>rosids</taxon>
        <taxon>fabids</taxon>
        <taxon>Rosales</taxon>
        <taxon>Rosaceae</taxon>
        <taxon>Amygdaloideae</taxon>
        <taxon>Amygdaleae</taxon>
        <taxon>Prunus</taxon>
    </lineage>
</organism>
<proteinExistence type="inferred from homology"/>
<feature type="disulfide bond" evidence="6">
    <location>
        <begin position="150"/>
        <end position="233"/>
    </location>
</feature>
<dbReference type="FunFam" id="2.60.110.10:FF:000002">
    <property type="entry name" value="Thaumatin-like protein 1a"/>
    <property type="match status" value="1"/>
</dbReference>
<feature type="chain" id="PRO_5027858448" evidence="7">
    <location>
        <begin position="24"/>
        <end position="245"/>
    </location>
</feature>